<accession>D6RMA6</accession>
<keyword evidence="2" id="KW-0053">Apoptosis</keyword>
<dbReference type="InterPro" id="IPR050452">
    <property type="entry name" value="Metacaspase"/>
</dbReference>
<dbReference type="VEuPathDB" id="FungiDB:CC1G_14410"/>
<dbReference type="GO" id="GO:0004197">
    <property type="term" value="F:cysteine-type endopeptidase activity"/>
    <property type="evidence" value="ECO:0007669"/>
    <property type="project" value="InterPro"/>
</dbReference>
<gene>
    <name evidence="5" type="ORF">CC1G_14410</name>
</gene>
<dbReference type="PANTHER" id="PTHR48104:SF30">
    <property type="entry name" value="METACASPASE-1"/>
    <property type="match status" value="1"/>
</dbReference>
<keyword evidence="6" id="KW-1185">Reference proteome</keyword>
<keyword evidence="3" id="KW-0378">Hydrolase</keyword>
<dbReference type="KEGG" id="cci:CC1G_14410"/>
<dbReference type="RefSeq" id="XP_002911413.1">
    <property type="nucleotide sequence ID" value="XM_002911367.1"/>
</dbReference>
<dbReference type="OrthoDB" id="3223806at2759"/>
<dbReference type="SUPFAM" id="SSF52129">
    <property type="entry name" value="Caspase-like"/>
    <property type="match status" value="1"/>
</dbReference>
<comment type="similarity">
    <text evidence="1">Belongs to the peptidase C14B family.</text>
</comment>
<dbReference type="Pfam" id="PF00656">
    <property type="entry name" value="Peptidase_C14"/>
    <property type="match status" value="1"/>
</dbReference>
<dbReference type="InterPro" id="IPR029030">
    <property type="entry name" value="Caspase-like_dom_sf"/>
</dbReference>
<dbReference type="InParanoid" id="D6RMA6"/>
<name>D6RMA6_COPC7</name>
<sequence>MFTIIIGINKYRPECGFKELHGAVNDAREVYKFLVAELGVPKEQIIFLTDEQASRDNIRKAFRRLRDDKRVERDDPILVYFAGHGAEIVCTSGARIQAIVPQDYKCDGPNPVPPVLDLDLAAYLNSLSGKHGNNITVIFDCCHSGSGTRGAESGGDPLAQVRGGEVLHGLPFDFVQGDTTEASRGMSIAKGFTDRDTRSHVLLAACSARHSWHLRLLRRVSLGQLSYSRVLSHMEPIINQNPQCEGFYRDRILFTTSETASSQEPWYIAEKLGDLGGYLLQVGSAGQGFTHETKFLVFESEEAVVARQPLTVMTPGKIDAFQATLEQLPGDPITLSLPMLYAIPQVSESRKLLLHVPTDDGCRPILECFAKDLGCVPEGHCLVDLVSATESDQVQMGVHAEADGCLVFDILDARLTRHGITHLPHTLRPVPNLVDQVFPVKLKEVLRAAAHFLYHLNHTQENNYIPDRISIRFMRLAESSTQFDEEGKAILEPFDENLVNEEGIIDFSPEVERVYGFELENGTPWGLFFHCLYFNSMDLSITSFTSAGNNNNHPYDLDDMLGKKGSGNSVAGIGYGPLGLAPIQPNFDEKEKVLTAGFFKFYFSTKPIDLSHIPCPSPFEGGRGMDKAVRKVPHVWGTLEIPVIQRRTCAHN</sequence>
<proteinExistence type="inferred from homology"/>
<dbReference type="Proteomes" id="UP000001861">
    <property type="component" value="Unassembled WGS sequence"/>
</dbReference>
<dbReference type="GO" id="GO:0005737">
    <property type="term" value="C:cytoplasm"/>
    <property type="evidence" value="ECO:0007669"/>
    <property type="project" value="TreeGrafter"/>
</dbReference>
<keyword evidence="3" id="KW-0645">Protease</keyword>
<evidence type="ECO:0000313" key="5">
    <source>
        <dbReference type="EMBL" id="EFI27919.1"/>
    </source>
</evidence>
<dbReference type="GeneID" id="9379872"/>
<evidence type="ECO:0000256" key="1">
    <source>
        <dbReference type="ARBA" id="ARBA00009005"/>
    </source>
</evidence>
<dbReference type="PANTHER" id="PTHR48104">
    <property type="entry name" value="METACASPASE-4"/>
    <property type="match status" value="1"/>
</dbReference>
<dbReference type="eggNOG" id="KOG1546">
    <property type="taxonomic scope" value="Eukaryota"/>
</dbReference>
<comment type="caution">
    <text evidence="5">The sequence shown here is derived from an EMBL/GenBank/DDBJ whole genome shotgun (WGS) entry which is preliminary data.</text>
</comment>
<evidence type="ECO:0000256" key="2">
    <source>
        <dbReference type="ARBA" id="ARBA00022703"/>
    </source>
</evidence>
<evidence type="ECO:0000313" key="6">
    <source>
        <dbReference type="Proteomes" id="UP000001861"/>
    </source>
</evidence>
<dbReference type="HOGENOM" id="CLU_011935_1_0_1"/>
<feature type="domain" description="Peptidase C14 caspase" evidence="4">
    <location>
        <begin position="4"/>
        <end position="151"/>
    </location>
</feature>
<dbReference type="GO" id="GO:0006508">
    <property type="term" value="P:proteolysis"/>
    <property type="evidence" value="ECO:0007669"/>
    <property type="project" value="InterPro"/>
</dbReference>
<dbReference type="EMBL" id="AACS02000004">
    <property type="protein sequence ID" value="EFI27919.1"/>
    <property type="molecule type" value="Genomic_DNA"/>
</dbReference>
<dbReference type="Gene3D" id="3.40.50.1460">
    <property type="match status" value="1"/>
</dbReference>
<dbReference type="GO" id="GO:0006915">
    <property type="term" value="P:apoptotic process"/>
    <property type="evidence" value="ECO:0007669"/>
    <property type="project" value="UniProtKB-KW"/>
</dbReference>
<dbReference type="InterPro" id="IPR011600">
    <property type="entry name" value="Pept_C14_caspase"/>
</dbReference>
<dbReference type="AlphaFoldDB" id="D6RMA6"/>
<evidence type="ECO:0000256" key="3">
    <source>
        <dbReference type="ARBA" id="ARBA00022807"/>
    </source>
</evidence>
<organism evidence="5 6">
    <name type="scientific">Coprinopsis cinerea (strain Okayama-7 / 130 / ATCC MYA-4618 / FGSC 9003)</name>
    <name type="common">Inky cap fungus</name>
    <name type="synonym">Hormographiella aspergillata</name>
    <dbReference type="NCBI Taxonomy" id="240176"/>
    <lineage>
        <taxon>Eukaryota</taxon>
        <taxon>Fungi</taxon>
        <taxon>Dikarya</taxon>
        <taxon>Basidiomycota</taxon>
        <taxon>Agaricomycotina</taxon>
        <taxon>Agaricomycetes</taxon>
        <taxon>Agaricomycetidae</taxon>
        <taxon>Agaricales</taxon>
        <taxon>Agaricineae</taxon>
        <taxon>Psathyrellaceae</taxon>
        <taxon>Coprinopsis</taxon>
    </lineage>
</organism>
<reference evidence="5 6" key="1">
    <citation type="journal article" date="2010" name="Proc. Natl. Acad. Sci. U.S.A.">
        <title>Insights into evolution of multicellular fungi from the assembled chromosomes of the mushroom Coprinopsis cinerea (Coprinus cinereus).</title>
        <authorList>
            <person name="Stajich J.E."/>
            <person name="Wilke S.K."/>
            <person name="Ahren D."/>
            <person name="Au C.H."/>
            <person name="Birren B.W."/>
            <person name="Borodovsky M."/>
            <person name="Burns C."/>
            <person name="Canback B."/>
            <person name="Casselton L.A."/>
            <person name="Cheng C.K."/>
            <person name="Deng J."/>
            <person name="Dietrich F.S."/>
            <person name="Fargo D.C."/>
            <person name="Farman M.L."/>
            <person name="Gathman A.C."/>
            <person name="Goldberg J."/>
            <person name="Guigo R."/>
            <person name="Hoegger P.J."/>
            <person name="Hooker J.B."/>
            <person name="Huggins A."/>
            <person name="James T.Y."/>
            <person name="Kamada T."/>
            <person name="Kilaru S."/>
            <person name="Kodira C."/>
            <person name="Kues U."/>
            <person name="Kupfer D."/>
            <person name="Kwan H.S."/>
            <person name="Lomsadze A."/>
            <person name="Li W."/>
            <person name="Lilly W.W."/>
            <person name="Ma L.J."/>
            <person name="Mackey A.J."/>
            <person name="Manning G."/>
            <person name="Martin F."/>
            <person name="Muraguchi H."/>
            <person name="Natvig D.O."/>
            <person name="Palmerini H."/>
            <person name="Ramesh M.A."/>
            <person name="Rehmeyer C.J."/>
            <person name="Roe B.A."/>
            <person name="Shenoy N."/>
            <person name="Stanke M."/>
            <person name="Ter-Hovhannisyan V."/>
            <person name="Tunlid A."/>
            <person name="Velagapudi R."/>
            <person name="Vision T.J."/>
            <person name="Zeng Q."/>
            <person name="Zolan M.E."/>
            <person name="Pukkila P.J."/>
        </authorList>
    </citation>
    <scope>NUCLEOTIDE SEQUENCE [LARGE SCALE GENOMIC DNA]</scope>
    <source>
        <strain evidence="6">Okayama-7 / 130 / ATCC MYA-4618 / FGSC 9003</strain>
    </source>
</reference>
<protein>
    <recommendedName>
        <fullName evidence="4">Peptidase C14 caspase domain-containing protein</fullName>
    </recommendedName>
</protein>
<keyword evidence="3" id="KW-0788">Thiol protease</keyword>
<evidence type="ECO:0000259" key="4">
    <source>
        <dbReference type="Pfam" id="PF00656"/>
    </source>
</evidence>
<dbReference type="OMA" id="FEERICH"/>